<dbReference type="EMBL" id="KV417587">
    <property type="protein sequence ID" value="KZP17004.1"/>
    <property type="molecule type" value="Genomic_DNA"/>
</dbReference>
<name>A0A166FNM3_9AGAM</name>
<organism evidence="1 2">
    <name type="scientific">Athelia psychrophila</name>
    <dbReference type="NCBI Taxonomy" id="1759441"/>
    <lineage>
        <taxon>Eukaryota</taxon>
        <taxon>Fungi</taxon>
        <taxon>Dikarya</taxon>
        <taxon>Basidiomycota</taxon>
        <taxon>Agaricomycotina</taxon>
        <taxon>Agaricomycetes</taxon>
        <taxon>Agaricomycetidae</taxon>
        <taxon>Atheliales</taxon>
        <taxon>Atheliaceae</taxon>
        <taxon>Athelia</taxon>
    </lineage>
</organism>
<evidence type="ECO:0000313" key="2">
    <source>
        <dbReference type="Proteomes" id="UP000076532"/>
    </source>
</evidence>
<dbReference type="AlphaFoldDB" id="A0A166FNM3"/>
<accession>A0A166FNM3</accession>
<dbReference type="Proteomes" id="UP000076532">
    <property type="component" value="Unassembled WGS sequence"/>
</dbReference>
<evidence type="ECO:0000313" key="1">
    <source>
        <dbReference type="EMBL" id="KZP17004.1"/>
    </source>
</evidence>
<reference evidence="1 2" key="1">
    <citation type="journal article" date="2016" name="Mol. Biol. Evol.">
        <title>Comparative Genomics of Early-Diverging Mushroom-Forming Fungi Provides Insights into the Origins of Lignocellulose Decay Capabilities.</title>
        <authorList>
            <person name="Nagy L.G."/>
            <person name="Riley R."/>
            <person name="Tritt A."/>
            <person name="Adam C."/>
            <person name="Daum C."/>
            <person name="Floudas D."/>
            <person name="Sun H."/>
            <person name="Yadav J.S."/>
            <person name="Pangilinan J."/>
            <person name="Larsson K.H."/>
            <person name="Matsuura K."/>
            <person name="Barry K."/>
            <person name="Labutti K."/>
            <person name="Kuo R."/>
            <person name="Ohm R.A."/>
            <person name="Bhattacharya S.S."/>
            <person name="Shirouzu T."/>
            <person name="Yoshinaga Y."/>
            <person name="Martin F.M."/>
            <person name="Grigoriev I.V."/>
            <person name="Hibbett D.S."/>
        </authorList>
    </citation>
    <scope>NUCLEOTIDE SEQUENCE [LARGE SCALE GENOMIC DNA]</scope>
    <source>
        <strain evidence="1 2">CBS 109695</strain>
    </source>
</reference>
<keyword evidence="2" id="KW-1185">Reference proteome</keyword>
<proteinExistence type="predicted"/>
<sequence>MTGSSVGHVNAISAVALARGNNCWERNLPTLLLLLLGPLRVKGNNSVNEDQLQYLSEGLEDDERLFKGRKKHFHPRLRLYPDAFQQLYLQMMLLTGYGKWPLATRPHVRRVFALYGLTLVTDLVQGFKYGEKTLYHGVYGAVFYEVHLHALAAYASYLGDLSTAFRSSKQKGRSTRSSL</sequence>
<gene>
    <name evidence="1" type="ORF">FIBSPDRAFT_894585</name>
</gene>
<protein>
    <submittedName>
        <fullName evidence="1">Uncharacterized protein</fullName>
    </submittedName>
</protein>